<feature type="non-terminal residue" evidence="6">
    <location>
        <position position="1"/>
    </location>
</feature>
<evidence type="ECO:0000256" key="1">
    <source>
        <dbReference type="ARBA" id="ARBA00023015"/>
    </source>
</evidence>
<feature type="region of interest" description="Disordered" evidence="4">
    <location>
        <begin position="243"/>
        <end position="284"/>
    </location>
</feature>
<gene>
    <name evidence="6" type="primary">Deaf1_2</name>
    <name evidence="6" type="ORF">GTO92_0005963</name>
</gene>
<feature type="non-terminal residue" evidence="6">
    <location>
        <position position="591"/>
    </location>
</feature>
<dbReference type="PROSITE" id="PS50864">
    <property type="entry name" value="SAND"/>
    <property type="match status" value="1"/>
</dbReference>
<organism evidence="6 7">
    <name type="scientific">Polypterus senegalus</name>
    <name type="common">Senegal bichir</name>
    <dbReference type="NCBI Taxonomy" id="55291"/>
    <lineage>
        <taxon>Eukaryota</taxon>
        <taxon>Metazoa</taxon>
        <taxon>Chordata</taxon>
        <taxon>Craniata</taxon>
        <taxon>Vertebrata</taxon>
        <taxon>Euteleostomi</taxon>
        <taxon>Actinopterygii</taxon>
        <taxon>Polypteriformes</taxon>
        <taxon>Polypteridae</taxon>
        <taxon>Polypterus</taxon>
    </lineage>
</organism>
<feature type="domain" description="SAND" evidence="5">
    <location>
        <begin position="353"/>
        <end position="454"/>
    </location>
</feature>
<feature type="compositionally biased region" description="Basic residues" evidence="4">
    <location>
        <begin position="332"/>
        <end position="341"/>
    </location>
</feature>
<keyword evidence="7" id="KW-1185">Reference proteome</keyword>
<dbReference type="CDD" id="cd19802">
    <property type="entry name" value="Bbox1_TRIM8-like"/>
    <property type="match status" value="1"/>
</dbReference>
<evidence type="ECO:0000256" key="4">
    <source>
        <dbReference type="SAM" id="MobiDB-lite"/>
    </source>
</evidence>
<dbReference type="PANTHER" id="PTHR10417">
    <property type="entry name" value="GLUCOCORTICOID MODULATORY ELEMENT-BINDING PROTEIN"/>
    <property type="match status" value="1"/>
</dbReference>
<feature type="compositionally biased region" description="Basic and acidic residues" evidence="4">
    <location>
        <begin position="135"/>
        <end position="148"/>
    </location>
</feature>
<dbReference type="SMART" id="SM00258">
    <property type="entry name" value="SAND"/>
    <property type="match status" value="1"/>
</dbReference>
<evidence type="ECO:0000256" key="2">
    <source>
        <dbReference type="ARBA" id="ARBA00023163"/>
    </source>
</evidence>
<evidence type="ECO:0000256" key="3">
    <source>
        <dbReference type="ARBA" id="ARBA00023242"/>
    </source>
</evidence>
<feature type="region of interest" description="Disordered" evidence="4">
    <location>
        <begin position="56"/>
        <end position="96"/>
    </location>
</feature>
<keyword evidence="1" id="KW-0805">Transcription regulation</keyword>
<evidence type="ECO:0000259" key="5">
    <source>
        <dbReference type="PROSITE" id="PS50864"/>
    </source>
</evidence>
<feature type="region of interest" description="Disordered" evidence="4">
    <location>
        <begin position="133"/>
        <end position="155"/>
    </location>
</feature>
<reference evidence="6" key="1">
    <citation type="journal article" date="2021" name="Cell">
        <title>Tracing the genetic footprints of vertebrate landing in non-teleost ray-finned fishes.</title>
        <authorList>
            <person name="Bi X."/>
            <person name="Wang K."/>
            <person name="Yang L."/>
            <person name="Pan H."/>
            <person name="Jiang H."/>
            <person name="Wei Q."/>
            <person name="Fang M."/>
            <person name="Yu H."/>
            <person name="Zhu C."/>
            <person name="Cai Y."/>
            <person name="He Y."/>
            <person name="Gan X."/>
            <person name="Zeng H."/>
            <person name="Yu D."/>
            <person name="Zhu Y."/>
            <person name="Jiang H."/>
            <person name="Qiu Q."/>
            <person name="Yang H."/>
            <person name="Zhang Y.E."/>
            <person name="Wang W."/>
            <person name="Zhu M."/>
            <person name="He S."/>
            <person name="Zhang G."/>
        </authorList>
    </citation>
    <scope>NUCLEOTIDE SEQUENCE</scope>
    <source>
        <strain evidence="6">Bchr_001</strain>
    </source>
</reference>
<dbReference type="Proteomes" id="UP001166052">
    <property type="component" value="Unassembled WGS sequence"/>
</dbReference>
<dbReference type="EMBL" id="JAAWVN010019861">
    <property type="protein sequence ID" value="MBN3293108.1"/>
    <property type="molecule type" value="Genomic_DNA"/>
</dbReference>
<evidence type="ECO:0000313" key="7">
    <source>
        <dbReference type="Proteomes" id="UP001166052"/>
    </source>
</evidence>
<dbReference type="Gene3D" id="4.10.830.40">
    <property type="match status" value="1"/>
</dbReference>
<sequence>MEKISEIIQMKTAILQLQQQTLEIQTVLVRLREIFEKLFLQQSEAQAPDEIPDLSTRAAEDTGASGNSEQLQDFGSHQGSSQDPCSQLGDSVPLQDPRASLSATTLQVTCTPAQPQADGGSAQPQGNNASLQAADLEKGEKRKEKTDDTLTSTHEGLPSILSKGLWLFPGEFEILSGCKKSKHWKKSIYVDMEELKKSDKKTAVHSCLSCRASYCELHIQAHRESEALRRHVLVEPYEELQEKPVANTQAASQKRNHSGKQKQTSSSRPKKHLKQNEQDFTSESESWSTTHDYFSFSSPGSLEDLDLAVNSSHSGHPTRKKPDVLDSSSHAVKSKPQKPVKKNPGGSKKLSQSEVYDLISSRNELPIICKGKTGVLHKDKLATKGEPSIYFQGGWLFPGEFEILSGNAAAKHWKKSICLNVMELNKQFKALLSDSSACFPRITLFTLIEENKLKCELQEVRKELLEVQSHLNLICFLKLSVTSDSIAGTSSFTLAQCTAASPRNTPGSFNIRTSERAAWQCGPCVSPAALSDRTARGCVTSRQTKSELTFVISLAGTFDARFPECRRLISLKRTLRNVYPLLSTADTLIAV</sequence>
<name>A0ABS2Z3B9_POLSE</name>
<comment type="caution">
    <text evidence="6">The sequence shown here is derived from an EMBL/GenBank/DDBJ whole genome shotgun (WGS) entry which is preliminary data.</text>
</comment>
<protein>
    <submittedName>
        <fullName evidence="6">DEAF1 factor</fullName>
    </submittedName>
</protein>
<dbReference type="Pfam" id="PF01342">
    <property type="entry name" value="SAND"/>
    <property type="match status" value="2"/>
</dbReference>
<proteinExistence type="predicted"/>
<dbReference type="Gene3D" id="3.10.390.10">
    <property type="entry name" value="SAND domain-like"/>
    <property type="match status" value="1"/>
</dbReference>
<dbReference type="SUPFAM" id="SSF63763">
    <property type="entry name" value="SAND domain-like"/>
    <property type="match status" value="2"/>
</dbReference>
<accession>A0ABS2Z3B9</accession>
<evidence type="ECO:0000313" key="6">
    <source>
        <dbReference type="EMBL" id="MBN3293108.1"/>
    </source>
</evidence>
<keyword evidence="2" id="KW-0804">Transcription</keyword>
<dbReference type="PANTHER" id="PTHR10417:SF9">
    <property type="entry name" value="SP140 NUCLEAR BODY PROTEIN"/>
    <property type="match status" value="1"/>
</dbReference>
<feature type="compositionally biased region" description="Polar residues" evidence="4">
    <location>
        <begin position="64"/>
        <end position="89"/>
    </location>
</feature>
<dbReference type="InterPro" id="IPR010919">
    <property type="entry name" value="SAND-like_dom_sf"/>
</dbReference>
<dbReference type="InterPro" id="IPR000770">
    <property type="entry name" value="SAND_dom"/>
</dbReference>
<feature type="region of interest" description="Disordered" evidence="4">
    <location>
        <begin position="306"/>
        <end position="353"/>
    </location>
</feature>
<keyword evidence="3" id="KW-0539">Nucleus</keyword>